<organism evidence="4 5">
    <name type="scientific">Ferroacidibacillus organovorans</name>
    <dbReference type="NCBI Taxonomy" id="1765683"/>
    <lineage>
        <taxon>Bacteria</taxon>
        <taxon>Bacillati</taxon>
        <taxon>Bacillota</taxon>
        <taxon>Bacilli</taxon>
        <taxon>Bacillales</taxon>
        <taxon>Alicyclobacillaceae</taxon>
        <taxon>Ferroacidibacillus</taxon>
    </lineage>
</organism>
<dbReference type="Proteomes" id="UP000053557">
    <property type="component" value="Unassembled WGS sequence"/>
</dbReference>
<dbReference type="OrthoDB" id="9853111at2"/>
<evidence type="ECO:0000313" key="5">
    <source>
        <dbReference type="Proteomes" id="UP000053557"/>
    </source>
</evidence>
<evidence type="ECO:0000256" key="3">
    <source>
        <dbReference type="SAM" id="SignalP"/>
    </source>
</evidence>
<protein>
    <recommendedName>
        <fullName evidence="6">SLH domain-containing protein</fullName>
    </recommendedName>
</protein>
<reference evidence="4 5" key="1">
    <citation type="submission" date="2015-12" db="EMBL/GenBank/DDBJ databases">
        <title>Draft genome sequence of Acidibacillus ferrooxidans ITV001, isolated from a chalcopyrite acid mine drainage site in Brazil.</title>
        <authorList>
            <person name="Dall'Agnol H."/>
            <person name="Nancucheo I."/>
            <person name="Johnson B."/>
            <person name="Oliveira R."/>
            <person name="Leite L."/>
            <person name="Pylro V."/>
            <person name="Nunes G.L."/>
            <person name="Tzotzos G."/>
            <person name="Fernandes G.R."/>
            <person name="Dutra J."/>
            <person name="Orellana S.C."/>
            <person name="Oliveira G."/>
        </authorList>
    </citation>
    <scope>NUCLEOTIDE SEQUENCE [LARGE SCALE GENOMIC DNA]</scope>
    <source>
        <strain evidence="5">ITV01</strain>
    </source>
</reference>
<evidence type="ECO:0000256" key="1">
    <source>
        <dbReference type="SAM" id="Coils"/>
    </source>
</evidence>
<accession>A0A101XTJ0</accession>
<keyword evidence="1" id="KW-0175">Coiled coil</keyword>
<evidence type="ECO:0000256" key="2">
    <source>
        <dbReference type="SAM" id="MobiDB-lite"/>
    </source>
</evidence>
<keyword evidence="5" id="KW-1185">Reference proteome</keyword>
<feature type="region of interest" description="Disordered" evidence="2">
    <location>
        <begin position="181"/>
        <end position="220"/>
    </location>
</feature>
<comment type="caution">
    <text evidence="4">The sequence shown here is derived from an EMBL/GenBank/DDBJ whole genome shotgun (WGS) entry which is preliminary data.</text>
</comment>
<sequence length="220" mass="22914">MEKKSLLLGTVVGTVVGSMLAGSFVFAATNAVQAQKETVSYDGIKGTGLVYDGTTYAELYAVQQVLKKEGLVNHWTGSSFVMDSTTKSNAELATQNQQLSQQVNNLKSIFKNLKKIPAGEQQQILNTLSSVVSSSQGSSTLQNVAQGLQKSVTETVYSSGVANTVIQNLINGVVGQGVSPASSKNASSTFGNKVSGSSASGVNQGALTHPSTVKNSHSRH</sequence>
<proteinExistence type="predicted"/>
<evidence type="ECO:0000313" key="4">
    <source>
        <dbReference type="EMBL" id="KUO97332.1"/>
    </source>
</evidence>
<gene>
    <name evidence="4" type="ORF">ATW55_04630</name>
</gene>
<feature type="signal peptide" evidence="3">
    <location>
        <begin position="1"/>
        <end position="27"/>
    </location>
</feature>
<evidence type="ECO:0008006" key="6">
    <source>
        <dbReference type="Google" id="ProtNLM"/>
    </source>
</evidence>
<feature type="coiled-coil region" evidence="1">
    <location>
        <begin position="82"/>
        <end position="116"/>
    </location>
</feature>
<dbReference type="EMBL" id="LPVJ01000002">
    <property type="protein sequence ID" value="KUO97332.1"/>
    <property type="molecule type" value="Genomic_DNA"/>
</dbReference>
<keyword evidence="3" id="KW-0732">Signal</keyword>
<dbReference type="RefSeq" id="WP_067711131.1">
    <property type="nucleotide sequence ID" value="NZ_LPVJ01000002.1"/>
</dbReference>
<feature type="chain" id="PRO_5007110263" description="SLH domain-containing protein" evidence="3">
    <location>
        <begin position="28"/>
        <end position="220"/>
    </location>
</feature>
<name>A0A101XTJ0_9BACL</name>
<dbReference type="AlphaFoldDB" id="A0A101XTJ0"/>